<keyword evidence="2" id="KW-0067">ATP-binding</keyword>
<comment type="caution">
    <text evidence="4">The sequence shown here is derived from an EMBL/GenBank/DDBJ whole genome shotgun (WGS) entry which is preliminary data.</text>
</comment>
<dbReference type="GO" id="GO:0005524">
    <property type="term" value="F:ATP binding"/>
    <property type="evidence" value="ECO:0007669"/>
    <property type="project" value="UniProtKB-KW"/>
</dbReference>
<name>A0AAW5F7C6_CLOSY</name>
<sequence>MENKDRLFQIFSKKLRGVLGTLDVEPEGLEEIRMRIGAPLFIIYKNREYTVTAEGTLKEPPGIWKKDDKEKCCHITREDLEETLQCAVRYSLYAYEEELKQGYITVAGGHRIGVAGRVILDKGTVKTIQPVTFLNIRLSHQVRGCADKIMPYLYDDKTGEFLHTLIISPPRCGKTTLLRDIVRQASDGGSSGKRVRAGKTVGVVDERSEIGACFQGIPQNDVGLRTDILDCCPKAAGMMMLIRSMAPDVVAVDEIGGDPDLEALRCVMNCGCRILATVHGTSMEDIRNKPGFCRFLEEDIFERYVILGNKAGPGTVLDICDGRGRSLLCG</sequence>
<dbReference type="InterPro" id="IPR014217">
    <property type="entry name" value="Spore_III_AA"/>
</dbReference>
<dbReference type="AlphaFoldDB" id="A0AAW5F7C6"/>
<proteinExistence type="predicted"/>
<accession>A0AAW5F7C6</accession>
<feature type="domain" description="Stage III sporulation protein AA AAA+ ATPase" evidence="3">
    <location>
        <begin position="2"/>
        <end position="326"/>
    </location>
</feature>
<reference evidence="4" key="1">
    <citation type="journal article" date="2022" name="Cell Host Microbe">
        <title>Colonization of the live biotherapeutic product VE303 and modulation of the microbiota and metabolites in healthy volunteers.</title>
        <authorList>
            <person name="Dsouza M."/>
            <person name="Menon R."/>
            <person name="Crossette E."/>
            <person name="Bhattarai S.K."/>
            <person name="Schneider J."/>
            <person name="Kim Y.G."/>
            <person name="Reddy S."/>
            <person name="Caballero S."/>
            <person name="Felix C."/>
            <person name="Cornacchione L."/>
            <person name="Hendrickson J."/>
            <person name="Watson A.R."/>
            <person name="Minot S.S."/>
            <person name="Greenfield N."/>
            <person name="Schopf L."/>
            <person name="Szabady R."/>
            <person name="Patarroyo J."/>
            <person name="Smith W."/>
            <person name="Harrison P."/>
            <person name="Kuijper E.J."/>
            <person name="Kelly C.P."/>
            <person name="Olle B."/>
            <person name="Bobilev D."/>
            <person name="Silber J.L."/>
            <person name="Bucci V."/>
            <person name="Roberts B."/>
            <person name="Faith J."/>
            <person name="Norman J.M."/>
        </authorList>
    </citation>
    <scope>NUCLEOTIDE SEQUENCE</scope>
    <source>
        <strain evidence="4">VE303-04</strain>
    </source>
</reference>
<dbReference type="RefSeq" id="WP_024739194.1">
    <property type="nucleotide sequence ID" value="NZ_JAINVB010000001.1"/>
</dbReference>
<evidence type="ECO:0000256" key="1">
    <source>
        <dbReference type="ARBA" id="ARBA00022741"/>
    </source>
</evidence>
<evidence type="ECO:0000313" key="5">
    <source>
        <dbReference type="Proteomes" id="UP001203136"/>
    </source>
</evidence>
<dbReference type="Pfam" id="PF19568">
    <property type="entry name" value="Spore_III_AA"/>
    <property type="match status" value="1"/>
</dbReference>
<dbReference type="PANTHER" id="PTHR20953">
    <property type="entry name" value="KINASE-RELATED"/>
    <property type="match status" value="1"/>
</dbReference>
<protein>
    <submittedName>
        <fullName evidence="4">Stage III sporulation protein AA</fullName>
    </submittedName>
</protein>
<dbReference type="SUPFAM" id="SSF52540">
    <property type="entry name" value="P-loop containing nucleoside triphosphate hydrolases"/>
    <property type="match status" value="1"/>
</dbReference>
<evidence type="ECO:0000256" key="2">
    <source>
        <dbReference type="ARBA" id="ARBA00022840"/>
    </source>
</evidence>
<dbReference type="Gene3D" id="3.40.50.300">
    <property type="entry name" value="P-loop containing nucleotide triphosphate hydrolases"/>
    <property type="match status" value="1"/>
</dbReference>
<gene>
    <name evidence="4" type="primary">spoIIIAA</name>
    <name evidence="4" type="ORF">K5I21_17935</name>
</gene>
<dbReference type="InterPro" id="IPR045735">
    <property type="entry name" value="Spore_III_AA_AAA+_ATPase"/>
</dbReference>
<dbReference type="EMBL" id="JAINVB010000001">
    <property type="protein sequence ID" value="MCK0087722.1"/>
    <property type="molecule type" value="Genomic_DNA"/>
</dbReference>
<keyword evidence="1" id="KW-0547">Nucleotide-binding</keyword>
<dbReference type="NCBIfam" id="TIGR02858">
    <property type="entry name" value="spore_III_AA"/>
    <property type="match status" value="1"/>
</dbReference>
<organism evidence="4 5">
    <name type="scientific">Clostridium symbiosum</name>
    <name type="common">Bacteroides symbiosus</name>
    <dbReference type="NCBI Taxonomy" id="1512"/>
    <lineage>
        <taxon>Bacteria</taxon>
        <taxon>Bacillati</taxon>
        <taxon>Bacillota</taxon>
        <taxon>Clostridia</taxon>
        <taxon>Lachnospirales</taxon>
        <taxon>Lachnospiraceae</taxon>
        <taxon>Otoolea</taxon>
    </lineage>
</organism>
<dbReference type="PANTHER" id="PTHR20953:SF3">
    <property type="entry name" value="P-LOOP CONTAINING NUCLEOSIDE TRIPHOSPHATE HYDROLASES SUPERFAMILY PROTEIN"/>
    <property type="match status" value="1"/>
</dbReference>
<evidence type="ECO:0000259" key="3">
    <source>
        <dbReference type="Pfam" id="PF19568"/>
    </source>
</evidence>
<evidence type="ECO:0000313" key="4">
    <source>
        <dbReference type="EMBL" id="MCK0087722.1"/>
    </source>
</evidence>
<dbReference type="InterPro" id="IPR027417">
    <property type="entry name" value="P-loop_NTPase"/>
</dbReference>
<dbReference type="Proteomes" id="UP001203136">
    <property type="component" value="Unassembled WGS sequence"/>
</dbReference>